<dbReference type="CDD" id="cd12148">
    <property type="entry name" value="fungal_TF_MHR"/>
    <property type="match status" value="1"/>
</dbReference>
<proteinExistence type="predicted"/>
<dbReference type="PROSITE" id="PS50048">
    <property type="entry name" value="ZN2_CY6_FUNGAL_2"/>
    <property type="match status" value="1"/>
</dbReference>
<dbReference type="PANTHER" id="PTHR47782">
    <property type="entry name" value="ZN(II)2CYS6 TRANSCRIPTION FACTOR (EUROFUNG)-RELATED"/>
    <property type="match status" value="1"/>
</dbReference>
<reference evidence="10 11" key="1">
    <citation type="submission" date="2024-02" db="EMBL/GenBank/DDBJ databases">
        <title>De novo assembly and annotation of 12 fungi associated with fruit tree decline syndrome in Ontario, Canada.</title>
        <authorList>
            <person name="Sulman M."/>
            <person name="Ellouze W."/>
            <person name="Ilyukhin E."/>
        </authorList>
    </citation>
    <scope>NUCLEOTIDE SEQUENCE [LARGE SCALE GENOMIC DNA]</scope>
    <source>
        <strain evidence="10 11">M1-105</strain>
    </source>
</reference>
<organism evidence="10 11">
    <name type="scientific">Neofusicoccum ribis</name>
    <dbReference type="NCBI Taxonomy" id="45134"/>
    <lineage>
        <taxon>Eukaryota</taxon>
        <taxon>Fungi</taxon>
        <taxon>Dikarya</taxon>
        <taxon>Ascomycota</taxon>
        <taxon>Pezizomycotina</taxon>
        <taxon>Dothideomycetes</taxon>
        <taxon>Dothideomycetes incertae sedis</taxon>
        <taxon>Botryosphaeriales</taxon>
        <taxon>Botryosphaeriaceae</taxon>
        <taxon>Neofusicoccum</taxon>
    </lineage>
</organism>
<feature type="compositionally biased region" description="Pro residues" evidence="8">
    <location>
        <begin position="71"/>
        <end position="88"/>
    </location>
</feature>
<evidence type="ECO:0000256" key="1">
    <source>
        <dbReference type="ARBA" id="ARBA00004123"/>
    </source>
</evidence>
<name>A0ABR3T372_9PEZI</name>
<dbReference type="EMBL" id="JAJVDC020000019">
    <property type="protein sequence ID" value="KAL1633772.1"/>
    <property type="molecule type" value="Genomic_DNA"/>
</dbReference>
<dbReference type="SMART" id="SM00066">
    <property type="entry name" value="GAL4"/>
    <property type="match status" value="1"/>
</dbReference>
<evidence type="ECO:0000256" key="7">
    <source>
        <dbReference type="ARBA" id="ARBA00023242"/>
    </source>
</evidence>
<evidence type="ECO:0000256" key="3">
    <source>
        <dbReference type="ARBA" id="ARBA00022833"/>
    </source>
</evidence>
<feature type="domain" description="Zn(2)-C6 fungal-type" evidence="9">
    <location>
        <begin position="13"/>
        <end position="41"/>
    </location>
</feature>
<protein>
    <recommendedName>
        <fullName evidence="9">Zn(2)-C6 fungal-type domain-containing protein</fullName>
    </recommendedName>
</protein>
<dbReference type="InterPro" id="IPR052202">
    <property type="entry name" value="Yeast_MetPath_Reg"/>
</dbReference>
<dbReference type="Pfam" id="PF00172">
    <property type="entry name" value="Zn_clus"/>
    <property type="match status" value="1"/>
</dbReference>
<keyword evidence="2" id="KW-0479">Metal-binding</keyword>
<keyword evidence="4" id="KW-0805">Transcription regulation</keyword>
<dbReference type="Pfam" id="PF04082">
    <property type="entry name" value="Fungal_trans"/>
    <property type="match status" value="1"/>
</dbReference>
<evidence type="ECO:0000259" key="9">
    <source>
        <dbReference type="PROSITE" id="PS50048"/>
    </source>
</evidence>
<evidence type="ECO:0000256" key="4">
    <source>
        <dbReference type="ARBA" id="ARBA00023015"/>
    </source>
</evidence>
<feature type="region of interest" description="Disordered" evidence="8">
    <location>
        <begin position="67"/>
        <end position="116"/>
    </location>
</feature>
<gene>
    <name evidence="10" type="ORF">SLS56_002651</name>
</gene>
<evidence type="ECO:0000256" key="5">
    <source>
        <dbReference type="ARBA" id="ARBA00023125"/>
    </source>
</evidence>
<dbReference type="InterPro" id="IPR036864">
    <property type="entry name" value="Zn2-C6_fun-type_DNA-bd_sf"/>
</dbReference>
<dbReference type="Gene3D" id="4.10.240.10">
    <property type="entry name" value="Zn(2)-C6 fungal-type DNA-binding domain"/>
    <property type="match status" value="1"/>
</dbReference>
<comment type="subcellular location">
    <subcellularLocation>
        <location evidence="1">Nucleus</location>
    </subcellularLocation>
</comment>
<sequence length="714" mass="78036">MPSESPQPKKPIACVRCRHRKVKCDGLLPACSNCQKARVPCEESAGSEKRYIHQLETRVQELEALVGRLPPSGPSPAGPAPALSPRPLPELAGDTPANPSSHATHTPPTPRIGPEQPLAHEVGLLSLQAANSPKYLGPSSGVAFARLIFASAPHTQGLSTAFSADLPQSQLPDVPCASSLPSIPEIHRFVAAYFDAFQHLYPFLDELHVDDIVEKCSANPHSQPADACMLYLVIAVGSRILESQLGADFASSSYLAAGMKYLAEVPLHESVQGVQILLLLVLSSFCFPGGLNAWFLTHTILASCLDLGLQRKQAPGTTRFLCGFQEIANSDKETDAVRSHVRFGGSVAAHDVRSSIFWSAYSLDRTLGTTLGRPLTLRDEAIDIEFPGQQGSEEVDLDAIEGAAQALQPPPPEAPMPRHQAKRMRPDSLVHHGFYAANISFRFDRIVAEIKLMIHRVAQSPRRFPWPMDFDGWQQTVHSSCKGLLDHARQGLSRRAGGVARAISHRVLPSIELKHHQCVMLLYRPSPAFPRPSAEALSICLDSATETIRIYYELHRFGQMINSWLTAHSVFVSGITMLYCVWISPSIRERVRDTFGDHARRCSETLEALGKTWSVAKDAQSKFDRLAEATKQSWRKREEPGPGQHGIPQPVDDQHQAGPAGDGGAGNGWTEQNFDALFDSTEMIADGLGDMSGWFDLEWFETFGVEGLGGVGTF</sequence>
<keyword evidence="7" id="KW-0539">Nucleus</keyword>
<dbReference type="Proteomes" id="UP001521116">
    <property type="component" value="Unassembled WGS sequence"/>
</dbReference>
<feature type="region of interest" description="Disordered" evidence="8">
    <location>
        <begin position="630"/>
        <end position="672"/>
    </location>
</feature>
<dbReference type="SMART" id="SM00906">
    <property type="entry name" value="Fungal_trans"/>
    <property type="match status" value="1"/>
</dbReference>
<dbReference type="SUPFAM" id="SSF57701">
    <property type="entry name" value="Zn2/Cys6 DNA-binding domain"/>
    <property type="match status" value="1"/>
</dbReference>
<dbReference type="InterPro" id="IPR001138">
    <property type="entry name" value="Zn2Cys6_DnaBD"/>
</dbReference>
<dbReference type="PROSITE" id="PS00463">
    <property type="entry name" value="ZN2_CY6_FUNGAL_1"/>
    <property type="match status" value="1"/>
</dbReference>
<evidence type="ECO:0000256" key="8">
    <source>
        <dbReference type="SAM" id="MobiDB-lite"/>
    </source>
</evidence>
<dbReference type="InterPro" id="IPR007219">
    <property type="entry name" value="XnlR_reg_dom"/>
</dbReference>
<accession>A0ABR3T372</accession>
<evidence type="ECO:0000313" key="11">
    <source>
        <dbReference type="Proteomes" id="UP001521116"/>
    </source>
</evidence>
<dbReference type="PANTHER" id="PTHR47782:SF12">
    <property type="entry name" value="ZN(II)2CYS6 TRANSCRIPTION FACTOR (EUROFUNG)"/>
    <property type="match status" value="1"/>
</dbReference>
<comment type="caution">
    <text evidence="10">The sequence shown here is derived from an EMBL/GenBank/DDBJ whole genome shotgun (WGS) entry which is preliminary data.</text>
</comment>
<keyword evidence="5" id="KW-0238">DNA-binding</keyword>
<keyword evidence="11" id="KW-1185">Reference proteome</keyword>
<evidence type="ECO:0000313" key="10">
    <source>
        <dbReference type="EMBL" id="KAL1633772.1"/>
    </source>
</evidence>
<evidence type="ECO:0000256" key="6">
    <source>
        <dbReference type="ARBA" id="ARBA00023163"/>
    </source>
</evidence>
<keyword evidence="3" id="KW-0862">Zinc</keyword>
<keyword evidence="6" id="KW-0804">Transcription</keyword>
<dbReference type="CDD" id="cd00067">
    <property type="entry name" value="GAL4"/>
    <property type="match status" value="1"/>
</dbReference>
<evidence type="ECO:0000256" key="2">
    <source>
        <dbReference type="ARBA" id="ARBA00022723"/>
    </source>
</evidence>